<evidence type="ECO:0000313" key="1">
    <source>
        <dbReference type="EMBL" id="KAJ5225558.1"/>
    </source>
</evidence>
<comment type="caution">
    <text evidence="1">The sequence shown here is derived from an EMBL/GenBank/DDBJ whole genome shotgun (WGS) entry which is preliminary data.</text>
</comment>
<evidence type="ECO:0000313" key="2">
    <source>
        <dbReference type="Proteomes" id="UP001150941"/>
    </source>
</evidence>
<sequence length="86" mass="9443">MSFFSFGLAPYMEEVVPQSGRGTIFALDKTSERLAPYKTRATSLIDPLWFSSYQNNPSRSSGTEVAGDEWPRAGSGIFCSQAHGMD</sequence>
<proteinExistence type="predicted"/>
<gene>
    <name evidence="1" type="ORF">N7468_006783</name>
</gene>
<name>A0A9W9TK07_9EURO</name>
<reference evidence="1" key="2">
    <citation type="journal article" date="2023" name="IMA Fungus">
        <title>Comparative genomic study of the Penicillium genus elucidates a diverse pangenome and 15 lateral gene transfer events.</title>
        <authorList>
            <person name="Petersen C."/>
            <person name="Sorensen T."/>
            <person name="Nielsen M.R."/>
            <person name="Sondergaard T.E."/>
            <person name="Sorensen J.L."/>
            <person name="Fitzpatrick D.A."/>
            <person name="Frisvad J.C."/>
            <person name="Nielsen K.L."/>
        </authorList>
    </citation>
    <scope>NUCLEOTIDE SEQUENCE</scope>
    <source>
        <strain evidence="1">IBT 19713</strain>
    </source>
</reference>
<protein>
    <submittedName>
        <fullName evidence="1">Uncharacterized protein</fullName>
    </submittedName>
</protein>
<dbReference type="Proteomes" id="UP001150941">
    <property type="component" value="Unassembled WGS sequence"/>
</dbReference>
<organism evidence="1 2">
    <name type="scientific">Penicillium chermesinum</name>
    <dbReference type="NCBI Taxonomy" id="63820"/>
    <lineage>
        <taxon>Eukaryota</taxon>
        <taxon>Fungi</taxon>
        <taxon>Dikarya</taxon>
        <taxon>Ascomycota</taxon>
        <taxon>Pezizomycotina</taxon>
        <taxon>Eurotiomycetes</taxon>
        <taxon>Eurotiomycetidae</taxon>
        <taxon>Eurotiales</taxon>
        <taxon>Aspergillaceae</taxon>
        <taxon>Penicillium</taxon>
    </lineage>
</organism>
<keyword evidence="2" id="KW-1185">Reference proteome</keyword>
<dbReference type="GeneID" id="83203382"/>
<accession>A0A9W9TK07</accession>
<dbReference type="AlphaFoldDB" id="A0A9W9TK07"/>
<reference evidence="1" key="1">
    <citation type="submission" date="2022-11" db="EMBL/GenBank/DDBJ databases">
        <authorList>
            <person name="Petersen C."/>
        </authorList>
    </citation>
    <scope>NUCLEOTIDE SEQUENCE</scope>
    <source>
        <strain evidence="1">IBT 19713</strain>
    </source>
</reference>
<dbReference type="RefSeq" id="XP_058328969.1">
    <property type="nucleotide sequence ID" value="XM_058476079.1"/>
</dbReference>
<dbReference type="EMBL" id="JAPQKS010000005">
    <property type="protein sequence ID" value="KAJ5225558.1"/>
    <property type="molecule type" value="Genomic_DNA"/>
</dbReference>